<proteinExistence type="predicted"/>
<organism evidence="1">
    <name type="scientific">Anguilla anguilla</name>
    <name type="common">European freshwater eel</name>
    <name type="synonym">Muraena anguilla</name>
    <dbReference type="NCBI Taxonomy" id="7936"/>
    <lineage>
        <taxon>Eukaryota</taxon>
        <taxon>Metazoa</taxon>
        <taxon>Chordata</taxon>
        <taxon>Craniata</taxon>
        <taxon>Vertebrata</taxon>
        <taxon>Euteleostomi</taxon>
        <taxon>Actinopterygii</taxon>
        <taxon>Neopterygii</taxon>
        <taxon>Teleostei</taxon>
        <taxon>Anguilliformes</taxon>
        <taxon>Anguillidae</taxon>
        <taxon>Anguilla</taxon>
    </lineage>
</organism>
<sequence length="31" mass="3611">MQDKLLSREVTEKACLDLKVQTVFLKWSLST</sequence>
<reference evidence="1" key="2">
    <citation type="journal article" date="2015" name="Fish Shellfish Immunol.">
        <title>Early steps in the European eel (Anguilla anguilla)-Vibrio vulnificus interaction in the gills: Role of the RtxA13 toxin.</title>
        <authorList>
            <person name="Callol A."/>
            <person name="Pajuelo D."/>
            <person name="Ebbesson L."/>
            <person name="Teles M."/>
            <person name="MacKenzie S."/>
            <person name="Amaro C."/>
        </authorList>
    </citation>
    <scope>NUCLEOTIDE SEQUENCE</scope>
</reference>
<evidence type="ECO:0000313" key="1">
    <source>
        <dbReference type="EMBL" id="JAH50116.1"/>
    </source>
</evidence>
<dbReference type="EMBL" id="GBXM01058461">
    <property type="protein sequence ID" value="JAH50116.1"/>
    <property type="molecule type" value="Transcribed_RNA"/>
</dbReference>
<dbReference type="AlphaFoldDB" id="A0A0E9T8Z9"/>
<accession>A0A0E9T8Z9</accession>
<reference evidence="1" key="1">
    <citation type="submission" date="2014-11" db="EMBL/GenBank/DDBJ databases">
        <authorList>
            <person name="Amaro Gonzalez C."/>
        </authorList>
    </citation>
    <scope>NUCLEOTIDE SEQUENCE</scope>
</reference>
<name>A0A0E9T8Z9_ANGAN</name>
<protein>
    <submittedName>
        <fullName evidence="1">Uncharacterized protein</fullName>
    </submittedName>
</protein>